<evidence type="ECO:0000256" key="5">
    <source>
        <dbReference type="ARBA" id="ARBA00022519"/>
    </source>
</evidence>
<evidence type="ECO:0000256" key="10">
    <source>
        <dbReference type="PROSITE-ProRule" id="PRU01213"/>
    </source>
</evidence>
<organism evidence="13 14">
    <name type="scientific">Microvirga vignae</name>
    <dbReference type="NCBI Taxonomy" id="1225564"/>
    <lineage>
        <taxon>Bacteria</taxon>
        <taxon>Pseudomonadati</taxon>
        <taxon>Pseudomonadota</taxon>
        <taxon>Alphaproteobacteria</taxon>
        <taxon>Hyphomicrobiales</taxon>
        <taxon>Methylobacteriaceae</taxon>
        <taxon>Microvirga</taxon>
    </lineage>
</organism>
<dbReference type="AlphaFoldDB" id="A0A0H1R7G9"/>
<dbReference type="SUPFAM" id="SSF50331">
    <property type="entry name" value="MOP-like"/>
    <property type="match status" value="1"/>
</dbReference>
<keyword evidence="7 13" id="KW-0067">ATP-binding</keyword>
<dbReference type="GO" id="GO:0016887">
    <property type="term" value="F:ATP hydrolysis activity"/>
    <property type="evidence" value="ECO:0007669"/>
    <property type="project" value="InterPro"/>
</dbReference>
<dbReference type="GO" id="GO:0016020">
    <property type="term" value="C:membrane"/>
    <property type="evidence" value="ECO:0007669"/>
    <property type="project" value="InterPro"/>
</dbReference>
<keyword evidence="2" id="KW-0813">Transport</keyword>
<dbReference type="PANTHER" id="PTHR43514">
    <property type="entry name" value="ABC TRANSPORTER I FAMILY MEMBER 10"/>
    <property type="match status" value="1"/>
</dbReference>
<evidence type="ECO:0000313" key="13">
    <source>
        <dbReference type="EMBL" id="KLK91098.1"/>
    </source>
</evidence>
<keyword evidence="6" id="KW-0547">Nucleotide-binding</keyword>
<evidence type="ECO:0000256" key="8">
    <source>
        <dbReference type="ARBA" id="ARBA00022967"/>
    </source>
</evidence>
<dbReference type="GO" id="GO:0140359">
    <property type="term" value="F:ABC-type transporter activity"/>
    <property type="evidence" value="ECO:0007669"/>
    <property type="project" value="InterPro"/>
</dbReference>
<evidence type="ECO:0000256" key="4">
    <source>
        <dbReference type="ARBA" id="ARBA00022505"/>
    </source>
</evidence>
<dbReference type="STRING" id="1225564.AA309_21825"/>
<reference evidence="13 14" key="1">
    <citation type="submission" date="2015-05" db="EMBL/GenBank/DDBJ databases">
        <title>Draft genome sequence of Microvirga vignae strain BR3299, a novel nitrogen fixing bacteria isolated from Brazil semi-aired region.</title>
        <authorList>
            <person name="Zilli J.E."/>
            <person name="Passos S.R."/>
            <person name="Leite J."/>
            <person name="Baldani J.I."/>
            <person name="Xavier G.R."/>
            <person name="Rumjaneck N.G."/>
            <person name="Simoes-Araujo J.L."/>
        </authorList>
    </citation>
    <scope>NUCLEOTIDE SEQUENCE [LARGE SCALE GENOMIC DNA]</scope>
    <source>
        <strain evidence="13 14">BR3299</strain>
    </source>
</reference>
<dbReference type="GO" id="GO:0015098">
    <property type="term" value="F:molybdate ion transmembrane transporter activity"/>
    <property type="evidence" value="ECO:0007669"/>
    <property type="project" value="InterPro"/>
</dbReference>
<comment type="caution">
    <text evidence="13">The sequence shown here is derived from an EMBL/GenBank/DDBJ whole genome shotgun (WGS) entry which is preliminary data.</text>
</comment>
<dbReference type="EMBL" id="LCYG01000060">
    <property type="protein sequence ID" value="KLK91098.1"/>
    <property type="molecule type" value="Genomic_DNA"/>
</dbReference>
<evidence type="ECO:0000256" key="3">
    <source>
        <dbReference type="ARBA" id="ARBA00022475"/>
    </source>
</evidence>
<proteinExistence type="inferred from homology"/>
<dbReference type="InterPro" id="IPR003593">
    <property type="entry name" value="AAA+_ATPase"/>
</dbReference>
<dbReference type="PANTHER" id="PTHR43514:SF4">
    <property type="entry name" value="ABC TRANSPORTER I FAMILY MEMBER 10"/>
    <property type="match status" value="1"/>
</dbReference>
<dbReference type="Proteomes" id="UP000035489">
    <property type="component" value="Unassembled WGS sequence"/>
</dbReference>
<dbReference type="PROSITE" id="PS50893">
    <property type="entry name" value="ABC_TRANSPORTER_2"/>
    <property type="match status" value="1"/>
</dbReference>
<dbReference type="Pfam" id="PF03459">
    <property type="entry name" value="TOBE"/>
    <property type="match status" value="1"/>
</dbReference>
<feature type="domain" description="Mop" evidence="12">
    <location>
        <begin position="293"/>
        <end position="359"/>
    </location>
</feature>
<accession>A0A0H1R7G9</accession>
<dbReference type="RefSeq" id="WP_047191139.1">
    <property type="nucleotide sequence ID" value="NZ_LCYG01000060.1"/>
</dbReference>
<dbReference type="Gene3D" id="2.40.50.100">
    <property type="match status" value="1"/>
</dbReference>
<dbReference type="PROSITE" id="PS00211">
    <property type="entry name" value="ABC_TRANSPORTER_1"/>
    <property type="match status" value="1"/>
</dbReference>
<dbReference type="InterPro" id="IPR011868">
    <property type="entry name" value="ModC_ABC_ATP-bd"/>
</dbReference>
<dbReference type="InterPro" id="IPR004606">
    <property type="entry name" value="Mop_domain"/>
</dbReference>
<dbReference type="NCBIfam" id="TIGR02142">
    <property type="entry name" value="modC_ABC"/>
    <property type="match status" value="1"/>
</dbReference>
<evidence type="ECO:0000256" key="2">
    <source>
        <dbReference type="ARBA" id="ARBA00022448"/>
    </source>
</evidence>
<evidence type="ECO:0000259" key="11">
    <source>
        <dbReference type="PROSITE" id="PS50893"/>
    </source>
</evidence>
<dbReference type="Gene3D" id="3.40.50.300">
    <property type="entry name" value="P-loop containing nucleotide triphosphate hydrolases"/>
    <property type="match status" value="1"/>
</dbReference>
<evidence type="ECO:0000256" key="9">
    <source>
        <dbReference type="ARBA" id="ARBA00023136"/>
    </source>
</evidence>
<dbReference type="GO" id="GO:0005524">
    <property type="term" value="F:ATP binding"/>
    <property type="evidence" value="ECO:0007669"/>
    <property type="project" value="UniProtKB-KW"/>
</dbReference>
<dbReference type="InterPro" id="IPR003439">
    <property type="entry name" value="ABC_transporter-like_ATP-bd"/>
</dbReference>
<dbReference type="InterPro" id="IPR005116">
    <property type="entry name" value="Transp-assoc_OB_typ1"/>
</dbReference>
<evidence type="ECO:0000256" key="7">
    <source>
        <dbReference type="ARBA" id="ARBA00022840"/>
    </source>
</evidence>
<dbReference type="InterPro" id="IPR008995">
    <property type="entry name" value="Mo/tungstate-bd_C_term_dom"/>
</dbReference>
<evidence type="ECO:0000259" key="12">
    <source>
        <dbReference type="PROSITE" id="PS51866"/>
    </source>
</evidence>
<dbReference type="InterPro" id="IPR027417">
    <property type="entry name" value="P-loop_NTPase"/>
</dbReference>
<dbReference type="SUPFAM" id="SSF52540">
    <property type="entry name" value="P-loop containing nucleoside triphosphate hydrolases"/>
    <property type="match status" value="1"/>
</dbReference>
<keyword evidence="9" id="KW-0472">Membrane</keyword>
<dbReference type="InterPro" id="IPR050334">
    <property type="entry name" value="Molybdenum_import_ModC"/>
</dbReference>
<dbReference type="InterPro" id="IPR017871">
    <property type="entry name" value="ABC_transporter-like_CS"/>
</dbReference>
<sequence length="368" mass="40104">MIIDVDLHHEQGDFRLDARFRSEGRLTALFGPSGSGKTTLVNIIGGLIRPSAGRVCVKGRVLVDTQQGIFVPRHRRRIGYVFQEARLFPHLNVRRNLLFGRWFTPRREQIADFDAIVGLLGIGHLLSRWPSTLSGGERQRVAIGRALLSDPHLLLLDEPLASLDEDRKAEIYPYIERLRDEGNVPMVLVSHSVPEIARLATFIVVLNDGQVTAFGSASDILKHARLFPRTGPAETGALVEARVLRHEEAYGLTVLQAAAGTLTVSRLDLPVGASVRVRLRARDIILSLDPPERLSALNVLAGVISAIEESFGASVDVTLDCGGDSLVASVTRKSVERLGLKPGLPVHALIKSIAFDREALGSAMPGNM</sequence>
<gene>
    <name evidence="13" type="ORF">AA309_21825</name>
</gene>
<dbReference type="PATRIC" id="fig|1225564.3.peg.5732"/>
<dbReference type="OrthoDB" id="9802264at2"/>
<dbReference type="PROSITE" id="PS51866">
    <property type="entry name" value="MOP"/>
    <property type="match status" value="1"/>
</dbReference>
<evidence type="ECO:0000256" key="6">
    <source>
        <dbReference type="ARBA" id="ARBA00022741"/>
    </source>
</evidence>
<dbReference type="Pfam" id="PF00005">
    <property type="entry name" value="ABC_tran"/>
    <property type="match status" value="1"/>
</dbReference>
<evidence type="ECO:0000313" key="14">
    <source>
        <dbReference type="Proteomes" id="UP000035489"/>
    </source>
</evidence>
<keyword evidence="8" id="KW-1278">Translocase</keyword>
<name>A0A0H1R7G9_9HYPH</name>
<evidence type="ECO:0000256" key="1">
    <source>
        <dbReference type="ARBA" id="ARBA00005417"/>
    </source>
</evidence>
<keyword evidence="3" id="KW-1003">Cell membrane</keyword>
<protein>
    <submittedName>
        <fullName evidence="13">Molybdenum ABC transporter ATP-binding protein</fullName>
    </submittedName>
</protein>
<keyword evidence="4 10" id="KW-0500">Molybdenum</keyword>
<keyword evidence="14" id="KW-1185">Reference proteome</keyword>
<comment type="similarity">
    <text evidence="1">Belongs to the ABC transporter superfamily.</text>
</comment>
<dbReference type="SMART" id="SM00382">
    <property type="entry name" value="AAA"/>
    <property type="match status" value="1"/>
</dbReference>
<feature type="domain" description="ABC transporter" evidence="11">
    <location>
        <begin position="2"/>
        <end position="233"/>
    </location>
</feature>
<keyword evidence="5" id="KW-0997">Cell inner membrane</keyword>